<keyword evidence="2" id="KW-1185">Reference proteome</keyword>
<dbReference type="Proteomes" id="UP000622552">
    <property type="component" value="Unassembled WGS sequence"/>
</dbReference>
<dbReference type="RefSeq" id="WP_197002928.1">
    <property type="nucleotide sequence ID" value="NZ_BONS01000002.1"/>
</dbReference>
<gene>
    <name evidence="1" type="ORF">IW245_002066</name>
</gene>
<accession>A0A8J7KVY0</accession>
<protein>
    <submittedName>
        <fullName evidence="1">Diadenosine tetraphosphatase ApaH/serine/threonine PP2A family protein phosphatase</fullName>
    </submittedName>
</protein>
<dbReference type="AlphaFoldDB" id="A0A8J7KVY0"/>
<sequence length="104" mass="11063">MSLDMNLDATMRAMNVLHGIADQLEAAWRTAGADVDWLTGALGKGPLGARFRAVYDPAHTAFQQHLQSVSPLPAALAAAGMDCVDVYATAEAHAVAELLQARFR</sequence>
<evidence type="ECO:0000313" key="2">
    <source>
        <dbReference type="Proteomes" id="UP000622552"/>
    </source>
</evidence>
<dbReference type="EMBL" id="JADOUF010000001">
    <property type="protein sequence ID" value="MBG6135872.1"/>
    <property type="molecule type" value="Genomic_DNA"/>
</dbReference>
<reference evidence="1" key="1">
    <citation type="submission" date="2020-11" db="EMBL/GenBank/DDBJ databases">
        <title>Sequencing the genomes of 1000 actinobacteria strains.</title>
        <authorList>
            <person name="Klenk H.-P."/>
        </authorList>
    </citation>
    <scope>NUCLEOTIDE SEQUENCE</scope>
    <source>
        <strain evidence="1">DSM 45356</strain>
    </source>
</reference>
<proteinExistence type="predicted"/>
<evidence type="ECO:0000313" key="1">
    <source>
        <dbReference type="EMBL" id="MBG6135872.1"/>
    </source>
</evidence>
<comment type="caution">
    <text evidence="1">The sequence shown here is derived from an EMBL/GenBank/DDBJ whole genome shotgun (WGS) entry which is preliminary data.</text>
</comment>
<organism evidence="1 2">
    <name type="scientific">Longispora fulva</name>
    <dbReference type="NCBI Taxonomy" id="619741"/>
    <lineage>
        <taxon>Bacteria</taxon>
        <taxon>Bacillati</taxon>
        <taxon>Actinomycetota</taxon>
        <taxon>Actinomycetes</taxon>
        <taxon>Micromonosporales</taxon>
        <taxon>Micromonosporaceae</taxon>
        <taxon>Longispora</taxon>
    </lineage>
</organism>
<name>A0A8J7KVY0_9ACTN</name>